<proteinExistence type="predicted"/>
<organism evidence="2 3">
    <name type="scientific">Desulfosarcina ovata subsp. ovata</name>
    <dbReference type="NCBI Taxonomy" id="2752305"/>
    <lineage>
        <taxon>Bacteria</taxon>
        <taxon>Pseudomonadati</taxon>
        <taxon>Thermodesulfobacteriota</taxon>
        <taxon>Desulfobacteria</taxon>
        <taxon>Desulfobacterales</taxon>
        <taxon>Desulfosarcinaceae</taxon>
        <taxon>Desulfosarcina</taxon>
    </lineage>
</organism>
<keyword evidence="1" id="KW-1133">Transmembrane helix</keyword>
<reference evidence="2 3" key="1">
    <citation type="submission" date="2019-11" db="EMBL/GenBank/DDBJ databases">
        <title>Comparative genomics of hydrocarbon-degrading Desulfosarcina strains.</title>
        <authorList>
            <person name="Watanabe M."/>
            <person name="Kojima H."/>
            <person name="Fukui M."/>
        </authorList>
    </citation>
    <scope>NUCLEOTIDE SEQUENCE [LARGE SCALE GENOMIC DNA]</scope>
    <source>
        <strain evidence="3">oXyS1</strain>
    </source>
</reference>
<dbReference type="AlphaFoldDB" id="A0A5K8AD17"/>
<gene>
    <name evidence="2" type="ORF">DSCOOX_36270</name>
</gene>
<name>A0A5K8AD17_9BACT</name>
<evidence type="ECO:0000313" key="2">
    <source>
        <dbReference type="EMBL" id="BBO90447.1"/>
    </source>
</evidence>
<protein>
    <submittedName>
        <fullName evidence="2">Uncharacterized protein</fullName>
    </submittedName>
</protein>
<dbReference type="EMBL" id="AP021879">
    <property type="protein sequence ID" value="BBO90447.1"/>
    <property type="molecule type" value="Genomic_DNA"/>
</dbReference>
<dbReference type="Proteomes" id="UP000422108">
    <property type="component" value="Chromosome"/>
</dbReference>
<keyword evidence="1" id="KW-0472">Membrane</keyword>
<feature type="transmembrane region" description="Helical" evidence="1">
    <location>
        <begin position="12"/>
        <end position="32"/>
    </location>
</feature>
<sequence length="65" mass="7322">MAAAGSRVMGGGVVAFEIRLFYLLVILFTPWAHFNAYTANKGCNIWNFAEYVTHLMYAFLEVNSL</sequence>
<evidence type="ECO:0000256" key="1">
    <source>
        <dbReference type="SAM" id="Phobius"/>
    </source>
</evidence>
<keyword evidence="1" id="KW-0812">Transmembrane</keyword>
<accession>A0A5K8AD17</accession>
<evidence type="ECO:0000313" key="3">
    <source>
        <dbReference type="Proteomes" id="UP000422108"/>
    </source>
</evidence>
<keyword evidence="3" id="KW-1185">Reference proteome</keyword>